<organism evidence="3 4">
    <name type="scientific">Aureimonas altamirensis DSM 21988</name>
    <dbReference type="NCBI Taxonomy" id="1121026"/>
    <lineage>
        <taxon>Bacteria</taxon>
        <taxon>Pseudomonadati</taxon>
        <taxon>Pseudomonadota</taxon>
        <taxon>Alphaproteobacteria</taxon>
        <taxon>Hyphomicrobiales</taxon>
        <taxon>Aurantimonadaceae</taxon>
        <taxon>Aureimonas</taxon>
    </lineage>
</organism>
<feature type="region of interest" description="Disordered" evidence="1">
    <location>
        <begin position="1"/>
        <end position="67"/>
    </location>
</feature>
<evidence type="ECO:0000313" key="3">
    <source>
        <dbReference type="EMBL" id="SHJ48311.1"/>
    </source>
</evidence>
<proteinExistence type="predicted"/>
<dbReference type="RefSeq" id="WP_073469298.1">
    <property type="nucleotide sequence ID" value="NZ_FQZC01000003.1"/>
</dbReference>
<dbReference type="PROSITE" id="PS51724">
    <property type="entry name" value="SPOR"/>
    <property type="match status" value="1"/>
</dbReference>
<gene>
    <name evidence="3" type="ORF">SAMN02745911_2625</name>
</gene>
<comment type="caution">
    <text evidence="3">The sequence shown here is derived from an EMBL/GenBank/DDBJ whole genome shotgun (WGS) entry which is preliminary data.</text>
</comment>
<feature type="domain" description="SPOR" evidence="2">
    <location>
        <begin position="455"/>
        <end position="538"/>
    </location>
</feature>
<dbReference type="InterPro" id="IPR036680">
    <property type="entry name" value="SPOR-like_sf"/>
</dbReference>
<dbReference type="EMBL" id="FQZC01000003">
    <property type="protein sequence ID" value="SHJ48311.1"/>
    <property type="molecule type" value="Genomic_DNA"/>
</dbReference>
<name>A0ABY1IMM8_9HYPH</name>
<evidence type="ECO:0000259" key="2">
    <source>
        <dbReference type="PROSITE" id="PS51724"/>
    </source>
</evidence>
<evidence type="ECO:0000313" key="4">
    <source>
        <dbReference type="Proteomes" id="UP000184290"/>
    </source>
</evidence>
<feature type="region of interest" description="Disordered" evidence="1">
    <location>
        <begin position="157"/>
        <end position="176"/>
    </location>
</feature>
<feature type="region of interest" description="Disordered" evidence="1">
    <location>
        <begin position="415"/>
        <end position="441"/>
    </location>
</feature>
<reference evidence="3 4" key="1">
    <citation type="submission" date="2016-11" db="EMBL/GenBank/DDBJ databases">
        <authorList>
            <person name="Varghese N."/>
            <person name="Submissions S."/>
        </authorList>
    </citation>
    <scope>NUCLEOTIDE SEQUENCE [LARGE SCALE GENOMIC DNA]</scope>
    <source>
        <strain evidence="3 4">DSM 21988</strain>
    </source>
</reference>
<dbReference type="SUPFAM" id="SSF110997">
    <property type="entry name" value="Sporulation related repeat"/>
    <property type="match status" value="1"/>
</dbReference>
<accession>A0ABY1IMM8</accession>
<dbReference type="InterPro" id="IPR007730">
    <property type="entry name" value="SPOR-like_dom"/>
</dbReference>
<dbReference type="Pfam" id="PF05036">
    <property type="entry name" value="SPOR"/>
    <property type="match status" value="1"/>
</dbReference>
<dbReference type="Proteomes" id="UP000184290">
    <property type="component" value="Unassembled WGS sequence"/>
</dbReference>
<sequence>MREPPVSRFISRATPQASGDAPAEPRAVVDRAPVQRAAGAQQPREMDAALFNLSEPAHPRDASPAETASFVPASHVSAYAQQPEPAPVLDDFDRLIASEMAAMGAGASPAQGASPAAFSDYDIAFTQNDAGAAHDEAAYEPDTAEDYGQHYDDAAQAGGALAARRRNRRPGPAAVGGVKRGATFVSGVAGVALISIAAAVAWNSLFGGGAGSGEPLVVAADTQPYKTRPEDPGGREIPNQNKAVYQRATGQGASAPTQEALITSEEEPVDISAEDAFELPGVAIGQSQIPLNDEDLDARMAALAGDGDGDGATASAEGRTGVLEPRRVRTVEVRPDGTIVGAAAPMAAAAAAESVPSAGQAPADEDPMAALIASATAERDALASGQVSLPTSMPAAQPLPVEPPAAAEALPPEVSVVPTPAPARRPAATPGPSASAASTVTALAPEPRPAQMPAAPTGSGFYVQLSAQPSEAQARQALRDASLRYANILSGSRLSIQSAAVENRGTFYRVRAEAPSYAEAEQVCSRLQRAGAECFVTR</sequence>
<evidence type="ECO:0000256" key="1">
    <source>
        <dbReference type="SAM" id="MobiDB-lite"/>
    </source>
</evidence>
<keyword evidence="4" id="KW-1185">Reference proteome</keyword>
<protein>
    <submittedName>
        <fullName evidence="3">Sporulation related domain-containing protein</fullName>
    </submittedName>
</protein>
<dbReference type="Gene3D" id="3.30.70.1070">
    <property type="entry name" value="Sporulation related repeat"/>
    <property type="match status" value="1"/>
</dbReference>